<name>A0A7W7QDD9_9PSEU</name>
<dbReference type="EMBL" id="JACHJQ010000010">
    <property type="protein sequence ID" value="MBB4911500.1"/>
    <property type="molecule type" value="Genomic_DNA"/>
</dbReference>
<dbReference type="RefSeq" id="WP_184815525.1">
    <property type="nucleotide sequence ID" value="NZ_JACHJQ010000010.1"/>
</dbReference>
<evidence type="ECO:0000313" key="1">
    <source>
        <dbReference type="EMBL" id="MBB4911500.1"/>
    </source>
</evidence>
<gene>
    <name evidence="1" type="ORF">FHR82_007770</name>
</gene>
<dbReference type="AlphaFoldDB" id="A0A7W7QDD9"/>
<sequence>MEQFEQVGTLLVVHRQQHAEHASAAQVQQGEVEVWEALADPGEVLVVDGAPEM</sequence>
<protein>
    <submittedName>
        <fullName evidence="1">Uncharacterized protein</fullName>
    </submittedName>
</protein>
<evidence type="ECO:0000313" key="2">
    <source>
        <dbReference type="Proteomes" id="UP000520767"/>
    </source>
</evidence>
<reference evidence="1 2" key="1">
    <citation type="submission" date="2020-08" db="EMBL/GenBank/DDBJ databases">
        <title>Genomic Encyclopedia of Type Strains, Phase III (KMG-III): the genomes of soil and plant-associated and newly described type strains.</title>
        <authorList>
            <person name="Whitman W."/>
        </authorList>
    </citation>
    <scope>NUCLEOTIDE SEQUENCE [LARGE SCALE GENOMIC DNA]</scope>
    <source>
        <strain evidence="1 2">CECT 8960</strain>
    </source>
</reference>
<keyword evidence="2" id="KW-1185">Reference proteome</keyword>
<accession>A0A7W7QDD9</accession>
<dbReference type="Proteomes" id="UP000520767">
    <property type="component" value="Unassembled WGS sequence"/>
</dbReference>
<proteinExistence type="predicted"/>
<comment type="caution">
    <text evidence="1">The sequence shown here is derived from an EMBL/GenBank/DDBJ whole genome shotgun (WGS) entry which is preliminary data.</text>
</comment>
<organism evidence="1 2">
    <name type="scientific">Actinophytocola algeriensis</name>
    <dbReference type="NCBI Taxonomy" id="1768010"/>
    <lineage>
        <taxon>Bacteria</taxon>
        <taxon>Bacillati</taxon>
        <taxon>Actinomycetota</taxon>
        <taxon>Actinomycetes</taxon>
        <taxon>Pseudonocardiales</taxon>
        <taxon>Pseudonocardiaceae</taxon>
    </lineage>
</organism>